<comment type="similarity">
    <text evidence="3">Belongs to the complex I 75 kDa subunit family.</text>
</comment>
<dbReference type="PROSITE" id="PS51669">
    <property type="entry name" value="4FE4S_MOW_BIS_MGD"/>
    <property type="match status" value="1"/>
</dbReference>
<comment type="cofactor">
    <cofactor evidence="12">
        <name>[2Fe-2S] cluster</name>
        <dbReference type="ChEBI" id="CHEBI:190135"/>
    </cofactor>
</comment>
<reference evidence="16 17" key="1">
    <citation type="submission" date="2016-03" db="EMBL/GenBank/DDBJ databases">
        <authorList>
            <person name="Ploux O."/>
        </authorList>
    </citation>
    <scope>NUCLEOTIDE SEQUENCE [LARGE SCALE GENOMIC DNA]</scope>
    <source>
        <strain evidence="16 17">BER2</strain>
    </source>
</reference>
<dbReference type="InterPro" id="IPR006963">
    <property type="entry name" value="Mopterin_OxRdtase_4Fe-4S_dom"/>
</dbReference>
<evidence type="ECO:0000256" key="12">
    <source>
        <dbReference type="ARBA" id="ARBA00034078"/>
    </source>
</evidence>
<evidence type="ECO:0000256" key="5">
    <source>
        <dbReference type="ARBA" id="ARBA00022714"/>
    </source>
</evidence>
<evidence type="ECO:0000313" key="17">
    <source>
        <dbReference type="Proteomes" id="UP000075391"/>
    </source>
</evidence>
<dbReference type="Gene3D" id="3.10.20.740">
    <property type="match status" value="1"/>
</dbReference>
<feature type="domain" description="2Fe-2S ferredoxin-type" evidence="13">
    <location>
        <begin position="1"/>
        <end position="78"/>
    </location>
</feature>
<dbReference type="GO" id="GO:0046872">
    <property type="term" value="F:metal ion binding"/>
    <property type="evidence" value="ECO:0007669"/>
    <property type="project" value="UniProtKB-KW"/>
</dbReference>
<evidence type="ECO:0000256" key="10">
    <source>
        <dbReference type="ARBA" id="ARBA00023027"/>
    </source>
</evidence>
<gene>
    <name evidence="16" type="ORF">AZI85_07550</name>
</gene>
<comment type="caution">
    <text evidence="16">The sequence shown here is derived from an EMBL/GenBank/DDBJ whole genome shotgun (WGS) entry which is preliminary data.</text>
</comment>
<dbReference type="PROSITE" id="PS51085">
    <property type="entry name" value="2FE2S_FER_2"/>
    <property type="match status" value="1"/>
</dbReference>
<accession>A0A150WG23</accession>
<keyword evidence="11" id="KW-0472">Membrane</keyword>
<dbReference type="SMART" id="SM00926">
    <property type="entry name" value="Molybdop_Fe4S4"/>
    <property type="match status" value="1"/>
</dbReference>
<dbReference type="AlphaFoldDB" id="A0A150WG23"/>
<dbReference type="GO" id="GO:0051537">
    <property type="term" value="F:2 iron, 2 sulfur cluster binding"/>
    <property type="evidence" value="ECO:0007669"/>
    <property type="project" value="UniProtKB-KW"/>
</dbReference>
<evidence type="ECO:0000256" key="3">
    <source>
        <dbReference type="ARBA" id="ARBA00005404"/>
    </source>
</evidence>
<sequence>MPKCTINGKEVEVKEGTSIIEAMQQSGDRIAHYCWHPGLSVAGVCRLCMVEIEGNPRVQIACNTMVTEGMKINNTSEKVRDAVKWGLDFHLINHPLDCPICDQAGECGLQDQYMEYGKYDPEMAEAKVKKHKVVDLGPTVVLDSERCILCSRCVRFTEEVSKTNELGIFNRGDRSEIGTHEGVELNNKYSLNTVDICPVGALTSKDFRFRQRVWYLKDAETVCNGCSNGCNVKVYFNKEGFFRVKPVYNEKVNGYWMCDEGRDIYKFVNKETRLLKAQVRNASGWTEMAGGAAAKNAHEVLKNTSGDSLALVLTAQYTVEEFDAIVSTFVNEFKTKKVFFWINNKETFDSFDGLLLRGDKNPNTKGLLKVLEKHGITATWADLTQGLGNGSIKTVVVAGPENQAVFPDLQERVKELSKAQNLIWLQAGKDDALMSLTGNVWLIPTKTFVEKDGTFINHAGLEQKFKKVTTIVSEALTLTEAALLLAGKNLTIPTATAQPFMPMNQREDQVTLEARKKNEFVFRRGSL</sequence>
<feature type="domain" description="4Fe-4S His(Cys)3-ligated-type" evidence="15">
    <location>
        <begin position="78"/>
        <end position="117"/>
    </location>
</feature>
<dbReference type="Pfam" id="PF10588">
    <property type="entry name" value="NADH-G_4Fe-4S_3"/>
    <property type="match status" value="1"/>
</dbReference>
<protein>
    <submittedName>
        <fullName evidence="16">NADH dehydrogenase</fullName>
    </submittedName>
</protein>
<dbReference type="SUPFAM" id="SSF53706">
    <property type="entry name" value="Formate dehydrogenase/DMSO reductase, domains 1-3"/>
    <property type="match status" value="1"/>
</dbReference>
<evidence type="ECO:0000256" key="6">
    <source>
        <dbReference type="ARBA" id="ARBA00022723"/>
    </source>
</evidence>
<dbReference type="InterPro" id="IPR054351">
    <property type="entry name" value="NADH_UbQ_OxRdtase_ferredoxin"/>
</dbReference>
<proteinExistence type="inferred from homology"/>
<evidence type="ECO:0000259" key="13">
    <source>
        <dbReference type="PROSITE" id="PS51085"/>
    </source>
</evidence>
<evidence type="ECO:0000256" key="1">
    <source>
        <dbReference type="ARBA" id="ARBA00001966"/>
    </source>
</evidence>
<keyword evidence="5" id="KW-0001">2Fe-2S</keyword>
<keyword evidence="10" id="KW-0520">NAD</keyword>
<feature type="domain" description="4Fe-4S Mo/W bis-MGD-type" evidence="14">
    <location>
        <begin position="216"/>
        <end position="272"/>
    </location>
</feature>
<keyword evidence="4" id="KW-0004">4Fe-4S</keyword>
<dbReference type="InterPro" id="IPR019574">
    <property type="entry name" value="NADH_UbQ_OxRdtase_Gsu_4Fe4S-bd"/>
</dbReference>
<dbReference type="Gene3D" id="3.30.70.20">
    <property type="match status" value="1"/>
</dbReference>
<dbReference type="FunFam" id="3.10.20.740:FF:000004">
    <property type="entry name" value="NADH-quinone oxidoreductase"/>
    <property type="match status" value="1"/>
</dbReference>
<dbReference type="CDD" id="cd00207">
    <property type="entry name" value="fer2"/>
    <property type="match status" value="1"/>
</dbReference>
<dbReference type="SUPFAM" id="SSF54292">
    <property type="entry name" value="2Fe-2S ferredoxin-like"/>
    <property type="match status" value="1"/>
</dbReference>
<dbReference type="SMART" id="SM00929">
    <property type="entry name" value="NADH-G_4Fe-4S_3"/>
    <property type="match status" value="1"/>
</dbReference>
<evidence type="ECO:0000313" key="16">
    <source>
        <dbReference type="EMBL" id="KYG62048.1"/>
    </source>
</evidence>
<comment type="subcellular location">
    <subcellularLocation>
        <location evidence="2">Membrane</location>
    </subcellularLocation>
</comment>
<dbReference type="Pfam" id="PF13510">
    <property type="entry name" value="Fer2_4"/>
    <property type="match status" value="1"/>
</dbReference>
<dbReference type="InterPro" id="IPR001041">
    <property type="entry name" value="2Fe-2S_ferredoxin-type"/>
</dbReference>
<dbReference type="InterPro" id="IPR050123">
    <property type="entry name" value="Prok_molybdopt-oxidoreductase"/>
</dbReference>
<dbReference type="InterPro" id="IPR036010">
    <property type="entry name" value="2Fe-2S_ferredoxin-like_sf"/>
</dbReference>
<dbReference type="PROSITE" id="PS00643">
    <property type="entry name" value="COMPLEX1_75K_3"/>
    <property type="match status" value="1"/>
</dbReference>
<dbReference type="InterPro" id="IPR000283">
    <property type="entry name" value="NADH_UbQ_OxRdtase_75kDa_su_CS"/>
</dbReference>
<dbReference type="PANTHER" id="PTHR43105:SF13">
    <property type="entry name" value="NADH-UBIQUINONE OXIDOREDUCTASE 75 KDA SUBUNIT, MITOCHONDRIAL"/>
    <property type="match status" value="1"/>
</dbReference>
<name>A0A150WG23_BDEBC</name>
<dbReference type="RefSeq" id="WP_063244163.1">
    <property type="nucleotide sequence ID" value="NZ_LUKF01000016.1"/>
</dbReference>
<dbReference type="PROSITE" id="PS51839">
    <property type="entry name" value="4FE4S_HC3"/>
    <property type="match status" value="1"/>
</dbReference>
<dbReference type="Pfam" id="PF22117">
    <property type="entry name" value="Fer4_Nqo3"/>
    <property type="match status" value="1"/>
</dbReference>
<evidence type="ECO:0000256" key="7">
    <source>
        <dbReference type="ARBA" id="ARBA00022967"/>
    </source>
</evidence>
<dbReference type="GO" id="GO:0042773">
    <property type="term" value="P:ATP synthesis coupled electron transport"/>
    <property type="evidence" value="ECO:0007669"/>
    <property type="project" value="InterPro"/>
</dbReference>
<keyword evidence="6" id="KW-0479">Metal-binding</keyword>
<keyword evidence="7" id="KW-1278">Translocase</keyword>
<organism evidence="16 17">
    <name type="scientific">Bdellovibrio bacteriovorus</name>
    <dbReference type="NCBI Taxonomy" id="959"/>
    <lineage>
        <taxon>Bacteria</taxon>
        <taxon>Pseudomonadati</taxon>
        <taxon>Bdellovibrionota</taxon>
        <taxon>Bdellovibrionia</taxon>
        <taxon>Bdellovibrionales</taxon>
        <taxon>Pseudobdellovibrionaceae</taxon>
        <taxon>Bdellovibrio</taxon>
    </lineage>
</organism>
<dbReference type="GO" id="GO:0016491">
    <property type="term" value="F:oxidoreductase activity"/>
    <property type="evidence" value="ECO:0007669"/>
    <property type="project" value="InterPro"/>
</dbReference>
<dbReference type="GO" id="GO:0008137">
    <property type="term" value="F:NADH dehydrogenase (ubiquinone) activity"/>
    <property type="evidence" value="ECO:0007669"/>
    <property type="project" value="InterPro"/>
</dbReference>
<dbReference type="FunFam" id="3.30.70.20:FF:000002">
    <property type="entry name" value="NADH-ubiquinone oxidoreductase 75 kDa subunit"/>
    <property type="match status" value="1"/>
</dbReference>
<evidence type="ECO:0000259" key="14">
    <source>
        <dbReference type="PROSITE" id="PS51669"/>
    </source>
</evidence>
<evidence type="ECO:0000256" key="4">
    <source>
        <dbReference type="ARBA" id="ARBA00022485"/>
    </source>
</evidence>
<keyword evidence="9" id="KW-0411">Iron-sulfur</keyword>
<dbReference type="GO" id="GO:0051539">
    <property type="term" value="F:4 iron, 4 sulfur cluster binding"/>
    <property type="evidence" value="ECO:0007669"/>
    <property type="project" value="UniProtKB-KW"/>
</dbReference>
<evidence type="ECO:0000256" key="8">
    <source>
        <dbReference type="ARBA" id="ARBA00023004"/>
    </source>
</evidence>
<dbReference type="GO" id="GO:0016020">
    <property type="term" value="C:membrane"/>
    <property type="evidence" value="ECO:0007669"/>
    <property type="project" value="UniProtKB-SubCell"/>
</dbReference>
<dbReference type="OrthoDB" id="5287732at2"/>
<dbReference type="EMBL" id="LUKF01000016">
    <property type="protein sequence ID" value="KYG62048.1"/>
    <property type="molecule type" value="Genomic_DNA"/>
</dbReference>
<evidence type="ECO:0000259" key="15">
    <source>
        <dbReference type="PROSITE" id="PS51839"/>
    </source>
</evidence>
<dbReference type="Pfam" id="PF04879">
    <property type="entry name" value="Molybdop_Fe4S4"/>
    <property type="match status" value="1"/>
</dbReference>
<dbReference type="PANTHER" id="PTHR43105">
    <property type="entry name" value="RESPIRATORY NITRATE REDUCTASE"/>
    <property type="match status" value="1"/>
</dbReference>
<dbReference type="SUPFAM" id="SSF54862">
    <property type="entry name" value="4Fe-4S ferredoxins"/>
    <property type="match status" value="1"/>
</dbReference>
<comment type="cofactor">
    <cofactor evidence="1">
        <name>[4Fe-4S] cluster</name>
        <dbReference type="ChEBI" id="CHEBI:49883"/>
    </cofactor>
</comment>
<dbReference type="Proteomes" id="UP000075391">
    <property type="component" value="Unassembled WGS sequence"/>
</dbReference>
<evidence type="ECO:0000256" key="2">
    <source>
        <dbReference type="ARBA" id="ARBA00004370"/>
    </source>
</evidence>
<evidence type="ECO:0000256" key="11">
    <source>
        <dbReference type="ARBA" id="ARBA00023136"/>
    </source>
</evidence>
<evidence type="ECO:0000256" key="9">
    <source>
        <dbReference type="ARBA" id="ARBA00023014"/>
    </source>
</evidence>
<dbReference type="Gene3D" id="3.30.200.210">
    <property type="match status" value="1"/>
</dbReference>
<keyword evidence="8" id="KW-0408">Iron</keyword>